<gene>
    <name evidence="3" type="ORF">HW554_10400</name>
</gene>
<evidence type="ECO:0000313" key="3">
    <source>
        <dbReference type="EMBL" id="NVO31621.1"/>
    </source>
</evidence>
<keyword evidence="4" id="KW-1185">Reference proteome</keyword>
<name>A0A7Y7U5D6_9BACT</name>
<dbReference type="AlphaFoldDB" id="A0A7Y7U5D6"/>
<proteinExistence type="predicted"/>
<reference evidence="3 4" key="1">
    <citation type="submission" date="2020-05" db="EMBL/GenBank/DDBJ databases">
        <title>Hymenobacter terrestris sp. nov. and Hymenobacter lapidiphilus sp. nov., isolated from regoliths in Antarctica.</title>
        <authorList>
            <person name="Sedlacek I."/>
            <person name="Pantucek R."/>
            <person name="Zeman M."/>
            <person name="Holochova P."/>
            <person name="Kralova S."/>
            <person name="Stankova E."/>
            <person name="Sedo O."/>
            <person name="Micenkova L."/>
            <person name="Svec P."/>
            <person name="Gupta V."/>
            <person name="Sood U."/>
            <person name="Korpole U.S."/>
            <person name="Lal R."/>
        </authorList>
    </citation>
    <scope>NUCLEOTIDE SEQUENCE [LARGE SCALE GENOMIC DNA]</scope>
    <source>
        <strain evidence="3 4">P5342</strain>
    </source>
</reference>
<evidence type="ECO:0000256" key="1">
    <source>
        <dbReference type="SAM" id="MobiDB-lite"/>
    </source>
</evidence>
<comment type="caution">
    <text evidence="3">The sequence shown here is derived from an EMBL/GenBank/DDBJ whole genome shotgun (WGS) entry which is preliminary data.</text>
</comment>
<dbReference type="EMBL" id="JABKAU010000016">
    <property type="protein sequence ID" value="NVO31621.1"/>
    <property type="molecule type" value="Genomic_DNA"/>
</dbReference>
<protein>
    <submittedName>
        <fullName evidence="3">Uncharacterized protein</fullName>
    </submittedName>
</protein>
<feature type="chain" id="PRO_5031147855" evidence="2">
    <location>
        <begin position="29"/>
        <end position="106"/>
    </location>
</feature>
<feature type="signal peptide" evidence="2">
    <location>
        <begin position="1"/>
        <end position="28"/>
    </location>
</feature>
<organism evidence="3 4">
    <name type="scientific">Hymenobacter lapidiphilus</name>
    <dbReference type="NCBI Taxonomy" id="2608003"/>
    <lineage>
        <taxon>Bacteria</taxon>
        <taxon>Pseudomonadati</taxon>
        <taxon>Bacteroidota</taxon>
        <taxon>Cytophagia</taxon>
        <taxon>Cytophagales</taxon>
        <taxon>Hymenobacteraceae</taxon>
        <taxon>Hymenobacter</taxon>
    </lineage>
</organism>
<dbReference type="Proteomes" id="UP000565521">
    <property type="component" value="Unassembled WGS sequence"/>
</dbReference>
<accession>A0A7Y7U5D6</accession>
<sequence>MKCICNSGRWLSMMLVAALLLAAPACQRHPYRIPDPKGPPQAKVKRNRTPGNESADGRVLDVEREAVKMPKNRLDKQGLVKKPKHENRRLKPRHERRRFLGITMPF</sequence>
<feature type="region of interest" description="Disordered" evidence="1">
    <location>
        <begin position="31"/>
        <end position="57"/>
    </location>
</feature>
<evidence type="ECO:0000313" key="4">
    <source>
        <dbReference type="Proteomes" id="UP000565521"/>
    </source>
</evidence>
<evidence type="ECO:0000256" key="2">
    <source>
        <dbReference type="SAM" id="SignalP"/>
    </source>
</evidence>
<keyword evidence="2" id="KW-0732">Signal</keyword>
<dbReference type="RefSeq" id="WP_176908522.1">
    <property type="nucleotide sequence ID" value="NZ_JABKAU010000016.1"/>
</dbReference>